<comment type="caution">
    <text evidence="2">The sequence shown here is derived from an EMBL/GenBank/DDBJ whole genome shotgun (WGS) entry which is preliminary data.</text>
</comment>
<evidence type="ECO:0000313" key="2">
    <source>
        <dbReference type="EMBL" id="MEX3745008.1"/>
    </source>
</evidence>
<dbReference type="EMBL" id="JBFRHK010000003">
    <property type="protein sequence ID" value="MEX3745008.1"/>
    <property type="molecule type" value="Genomic_DNA"/>
</dbReference>
<evidence type="ECO:0008006" key="4">
    <source>
        <dbReference type="Google" id="ProtNLM"/>
    </source>
</evidence>
<dbReference type="Proteomes" id="UP001558534">
    <property type="component" value="Unassembled WGS sequence"/>
</dbReference>
<organism evidence="2 3">
    <name type="scientific">Lysinibacillus xylanilyticus</name>
    <dbReference type="NCBI Taxonomy" id="582475"/>
    <lineage>
        <taxon>Bacteria</taxon>
        <taxon>Bacillati</taxon>
        <taxon>Bacillota</taxon>
        <taxon>Bacilli</taxon>
        <taxon>Bacillales</taxon>
        <taxon>Bacillaceae</taxon>
        <taxon>Lysinibacillus</taxon>
    </lineage>
</organism>
<accession>A0ABV3VVR6</accession>
<keyword evidence="1" id="KW-0472">Membrane</keyword>
<keyword evidence="1" id="KW-0812">Transmembrane</keyword>
<proteinExistence type="predicted"/>
<keyword evidence="3" id="KW-1185">Reference proteome</keyword>
<dbReference type="RefSeq" id="WP_368635915.1">
    <property type="nucleotide sequence ID" value="NZ_JBFRHK010000003.1"/>
</dbReference>
<reference evidence="2 3" key="1">
    <citation type="submission" date="2024-07" db="EMBL/GenBank/DDBJ databases">
        <title>Characterization of a bacterium isolated from hydrolysated instant sea cucumber by whole-genome sequencing and metabolomics.</title>
        <authorList>
            <person name="Luo X."/>
            <person name="Zhang Z."/>
            <person name="Zheng Z."/>
            <person name="Zhang W."/>
            <person name="Ming T."/>
            <person name="Jiao L."/>
            <person name="Su X."/>
            <person name="Kong F."/>
            <person name="Xu J."/>
        </authorList>
    </citation>
    <scope>NUCLEOTIDE SEQUENCE [LARGE SCALE GENOMIC DNA]</scope>
    <source>
        <strain evidence="2 3">XL-2024</strain>
    </source>
</reference>
<gene>
    <name evidence="2" type="ORF">AB1300_07645</name>
</gene>
<protein>
    <recommendedName>
        <fullName evidence="4">YtzI protein</fullName>
    </recommendedName>
</protein>
<evidence type="ECO:0000256" key="1">
    <source>
        <dbReference type="SAM" id="Phobius"/>
    </source>
</evidence>
<name>A0ABV3VVR6_9BACI</name>
<feature type="transmembrane region" description="Helical" evidence="1">
    <location>
        <begin position="6"/>
        <end position="27"/>
    </location>
</feature>
<sequence length="57" mass="6185">MDTTTFIWSVIGGLVVAGLGFGATKIINKNSIKDSQIQNGDDNIGNYKSKNVDIKRK</sequence>
<keyword evidence="1" id="KW-1133">Transmembrane helix</keyword>
<evidence type="ECO:0000313" key="3">
    <source>
        <dbReference type="Proteomes" id="UP001558534"/>
    </source>
</evidence>